<evidence type="ECO:0000256" key="10">
    <source>
        <dbReference type="SAM" id="Phobius"/>
    </source>
</evidence>
<dbReference type="Proteomes" id="UP000287746">
    <property type="component" value="Unassembled WGS sequence"/>
</dbReference>
<dbReference type="RefSeq" id="WP_126004218.1">
    <property type="nucleotide sequence ID" value="NZ_QQYZ01000006.1"/>
</dbReference>
<comment type="subcellular location">
    <subcellularLocation>
        <location evidence="1">Cell inner membrane</location>
        <topology evidence="1">Single-pass membrane protein</topology>
    </subcellularLocation>
</comment>
<keyword evidence="5" id="KW-0997">Cell inner membrane</keyword>
<evidence type="ECO:0000256" key="5">
    <source>
        <dbReference type="ARBA" id="ARBA00022519"/>
    </source>
</evidence>
<dbReference type="GO" id="GO:0015628">
    <property type="term" value="P:protein secretion by the type II secretion system"/>
    <property type="evidence" value="ECO:0007669"/>
    <property type="project" value="InterPro"/>
</dbReference>
<evidence type="ECO:0000313" key="12">
    <source>
        <dbReference type="Proteomes" id="UP000287746"/>
    </source>
</evidence>
<keyword evidence="4" id="KW-1003">Cell membrane</keyword>
<evidence type="ECO:0000313" key="11">
    <source>
        <dbReference type="EMBL" id="RSY86942.1"/>
    </source>
</evidence>
<dbReference type="SUPFAM" id="SSF103054">
    <property type="entry name" value="General secretion pathway protein M, EpsM"/>
    <property type="match status" value="1"/>
</dbReference>
<keyword evidence="9 10" id="KW-0472">Membrane</keyword>
<keyword evidence="8 10" id="KW-1133">Transmembrane helix</keyword>
<name>A0A430G4Y8_9SPHN</name>
<dbReference type="InterPro" id="IPR007690">
    <property type="entry name" value="T2SS_GspM"/>
</dbReference>
<dbReference type="GO" id="GO:0005886">
    <property type="term" value="C:plasma membrane"/>
    <property type="evidence" value="ECO:0007669"/>
    <property type="project" value="UniProtKB-SubCell"/>
</dbReference>
<evidence type="ECO:0000256" key="1">
    <source>
        <dbReference type="ARBA" id="ARBA00004377"/>
    </source>
</evidence>
<evidence type="ECO:0000256" key="6">
    <source>
        <dbReference type="ARBA" id="ARBA00022692"/>
    </source>
</evidence>
<evidence type="ECO:0000256" key="3">
    <source>
        <dbReference type="ARBA" id="ARBA00022448"/>
    </source>
</evidence>
<reference evidence="11 12" key="1">
    <citation type="submission" date="2018-07" db="EMBL/GenBank/DDBJ databases">
        <title>Genomic and Epidemiologic Investigation of an Indolent Hospital Outbreak.</title>
        <authorList>
            <person name="Johnson R.C."/>
            <person name="Deming C."/>
            <person name="Conlan S."/>
            <person name="Zellmer C.J."/>
            <person name="Michelin A.V."/>
            <person name="Lee-Lin S."/>
            <person name="Thomas P.J."/>
            <person name="Park M."/>
            <person name="Weingarten R.A."/>
            <person name="Less J."/>
            <person name="Dekker J.P."/>
            <person name="Frank K.M."/>
            <person name="Musser K.A."/>
            <person name="Mcquiston J.R."/>
            <person name="Henderson D.K."/>
            <person name="Lau A.F."/>
            <person name="Palmore T.N."/>
            <person name="Segre J.A."/>
        </authorList>
    </citation>
    <scope>NUCLEOTIDE SEQUENCE [LARGE SCALE GENOMIC DNA]</scope>
    <source>
        <strain evidence="11 12">SK-CDC1_0717</strain>
    </source>
</reference>
<proteinExistence type="inferred from homology"/>
<keyword evidence="7" id="KW-0653">Protein transport</keyword>
<dbReference type="InterPro" id="IPR023229">
    <property type="entry name" value="T2SS_M_periplasmic_sf"/>
</dbReference>
<evidence type="ECO:0000256" key="8">
    <source>
        <dbReference type="ARBA" id="ARBA00022989"/>
    </source>
</evidence>
<evidence type="ECO:0000256" key="4">
    <source>
        <dbReference type="ARBA" id="ARBA00022475"/>
    </source>
</evidence>
<evidence type="ECO:0000256" key="9">
    <source>
        <dbReference type="ARBA" id="ARBA00023136"/>
    </source>
</evidence>
<keyword evidence="3" id="KW-0813">Transport</keyword>
<evidence type="ECO:0000256" key="2">
    <source>
        <dbReference type="ARBA" id="ARBA00010637"/>
    </source>
</evidence>
<dbReference type="GO" id="GO:0015627">
    <property type="term" value="C:type II protein secretion system complex"/>
    <property type="evidence" value="ECO:0007669"/>
    <property type="project" value="InterPro"/>
</dbReference>
<sequence>MSAIRITRSPTLDAWGAKIGAWWSGLSSRERWMVGSLGVLLGVLVLVFAVIQPLQAARADALADIRTYETLTARVRAAGTLVPKGSQPQQRGGSPAEAAQAAAGEAGITANIVPGAAGLTAQVAEAPYESVVGWIANVERTTPLRARKVELRKGGAIGRVSASVEFAQ</sequence>
<comment type="caution">
    <text evidence="11">The sequence shown here is derived from an EMBL/GenBank/DDBJ whole genome shotgun (WGS) entry which is preliminary data.</text>
</comment>
<protein>
    <submittedName>
        <fullName evidence="11">Type II secretion system protein M</fullName>
    </submittedName>
</protein>
<feature type="transmembrane region" description="Helical" evidence="10">
    <location>
        <begin position="32"/>
        <end position="51"/>
    </location>
</feature>
<dbReference type="EMBL" id="QQYZ01000006">
    <property type="protein sequence ID" value="RSY86942.1"/>
    <property type="molecule type" value="Genomic_DNA"/>
</dbReference>
<organism evidence="11 12">
    <name type="scientific">Sphingomonas koreensis</name>
    <dbReference type="NCBI Taxonomy" id="93064"/>
    <lineage>
        <taxon>Bacteria</taxon>
        <taxon>Pseudomonadati</taxon>
        <taxon>Pseudomonadota</taxon>
        <taxon>Alphaproteobacteria</taxon>
        <taxon>Sphingomonadales</taxon>
        <taxon>Sphingomonadaceae</taxon>
        <taxon>Sphingomonas</taxon>
    </lineage>
</organism>
<dbReference type="AlphaFoldDB" id="A0A430G4Y8"/>
<keyword evidence="6 10" id="KW-0812">Transmembrane</keyword>
<accession>A0A430G4Y8</accession>
<dbReference type="Pfam" id="PF04612">
    <property type="entry name" value="T2SSM"/>
    <property type="match status" value="1"/>
</dbReference>
<gene>
    <name evidence="11" type="ORF">DAH66_08730</name>
</gene>
<comment type="similarity">
    <text evidence="2">Belongs to the GSP M family.</text>
</comment>
<evidence type="ECO:0000256" key="7">
    <source>
        <dbReference type="ARBA" id="ARBA00022927"/>
    </source>
</evidence>